<reference evidence="1 2" key="1">
    <citation type="submission" date="2017-07" db="EMBL/GenBank/DDBJ databases">
        <authorList>
            <person name="Talla V."/>
            <person name="Backstrom N."/>
        </authorList>
    </citation>
    <scope>NUCLEOTIDE SEQUENCE [LARGE SCALE GENOMIC DNA]</scope>
</reference>
<dbReference type="EMBL" id="FZQP02002879">
    <property type="protein sequence ID" value="VVC96759.1"/>
    <property type="molecule type" value="Genomic_DNA"/>
</dbReference>
<organism evidence="1 2">
    <name type="scientific">Leptidea sinapis</name>
    <dbReference type="NCBI Taxonomy" id="189913"/>
    <lineage>
        <taxon>Eukaryota</taxon>
        <taxon>Metazoa</taxon>
        <taxon>Ecdysozoa</taxon>
        <taxon>Arthropoda</taxon>
        <taxon>Hexapoda</taxon>
        <taxon>Insecta</taxon>
        <taxon>Pterygota</taxon>
        <taxon>Neoptera</taxon>
        <taxon>Endopterygota</taxon>
        <taxon>Lepidoptera</taxon>
        <taxon>Glossata</taxon>
        <taxon>Ditrysia</taxon>
        <taxon>Papilionoidea</taxon>
        <taxon>Pieridae</taxon>
        <taxon>Dismorphiinae</taxon>
        <taxon>Leptidea</taxon>
    </lineage>
</organism>
<evidence type="ECO:0000313" key="1">
    <source>
        <dbReference type="EMBL" id="VVC96759.1"/>
    </source>
</evidence>
<sequence>MAYNKNIRILSNRISMSDNNVDWSSLINKVVAKATEVQIAGTTSEFVNKILENVKAGQSNGGLKGI</sequence>
<name>A0A5E4QEP4_9NEOP</name>
<gene>
    <name evidence="1" type="ORF">LSINAPIS_LOCUS8187</name>
</gene>
<dbReference type="AlphaFoldDB" id="A0A5E4QEP4"/>
<keyword evidence="2" id="KW-1185">Reference proteome</keyword>
<dbReference type="Proteomes" id="UP000324832">
    <property type="component" value="Unassembled WGS sequence"/>
</dbReference>
<proteinExistence type="predicted"/>
<accession>A0A5E4QEP4</accession>
<evidence type="ECO:0000313" key="2">
    <source>
        <dbReference type="Proteomes" id="UP000324832"/>
    </source>
</evidence>
<protein>
    <submittedName>
        <fullName evidence="1">Uncharacterized protein</fullName>
    </submittedName>
</protein>